<evidence type="ECO:0000256" key="1">
    <source>
        <dbReference type="SAM" id="MobiDB-lite"/>
    </source>
</evidence>
<feature type="compositionally biased region" description="Polar residues" evidence="1">
    <location>
        <begin position="8"/>
        <end position="17"/>
    </location>
</feature>
<sequence>MICDASDKTGQTSNYTQGAERPKTEGYRNQPVVVQGKHDMGRKRDPSIADSRIDLIGHTTIGNNATLNVHITLHNFVCLSLDSLEDALTQYMKENYVVFERSSSNRSTNAVLRYEWVYYKCSRRPPRPTKSQGDPKKLLSKFLYYRLPVNRRLTEDELGSCRALLKYGTPSCELRQFVADEFGKILTTQDIYNYRRKCRPALLSSSAEFGRPLRSMQHIHIRWCLLTLKTVYGFELVEEATRNCGRKPGSSNLGENSSGKKELVPETGPDEKFARTGDYRLDWAGSCGQDSKEDSCESAITLGMTVPYHHCTDMLRLIDSPITVVKVAAIGEWIRSSVAAGSGGCRMVQNGEELRLRFGLVTNKHHYYFRLCECRVHTKGFWSVHSKIPAPSPIEDESDVYTLYIGKVFVRYLKTGVRKTLVRLLPPQPTVALGLQPAEKSVPLTIAPKPPPTALDGLLKQLNRSKSATDGLPSVVEDTAPQPTWRSRDTDLSFECSVTGRLVLVTTGVQRVVHHITSIVVLVNPACCDKMLLRPATKMSPRKDNLLSVLTPRSGQKAQRYACYPVRKEFLMMLTWIEAQNPSIVYPGRLCVSVFSGQSCNYPTTV</sequence>
<feature type="compositionally biased region" description="Basic and acidic residues" evidence="1">
    <location>
        <begin position="258"/>
        <end position="271"/>
    </location>
</feature>
<protein>
    <submittedName>
        <fullName evidence="2">Uncharacterized protein</fullName>
    </submittedName>
</protein>
<dbReference type="AlphaFoldDB" id="G7YAQ2"/>
<gene>
    <name evidence="2" type="ORF">CLF_103954</name>
</gene>
<proteinExistence type="predicted"/>
<reference evidence="2" key="1">
    <citation type="journal article" date="2011" name="Genome Biol.">
        <title>The draft genome of the carcinogenic human liver fluke Clonorchis sinensis.</title>
        <authorList>
            <person name="Wang X."/>
            <person name="Chen W."/>
            <person name="Huang Y."/>
            <person name="Sun J."/>
            <person name="Men J."/>
            <person name="Liu H."/>
            <person name="Luo F."/>
            <person name="Guo L."/>
            <person name="Lv X."/>
            <person name="Deng C."/>
            <person name="Zhou C."/>
            <person name="Fan Y."/>
            <person name="Li X."/>
            <person name="Huang L."/>
            <person name="Hu Y."/>
            <person name="Liang C."/>
            <person name="Hu X."/>
            <person name="Xu J."/>
            <person name="Yu X."/>
        </authorList>
    </citation>
    <scope>NUCLEOTIDE SEQUENCE [LARGE SCALE GENOMIC DNA]</scope>
    <source>
        <strain evidence="2">Henan</strain>
    </source>
</reference>
<reference key="2">
    <citation type="submission" date="2011-10" db="EMBL/GenBank/DDBJ databases">
        <title>The genome and transcriptome sequence of Clonorchis sinensis provide insights into the carcinogenic liver fluke.</title>
        <authorList>
            <person name="Wang X."/>
            <person name="Huang Y."/>
            <person name="Chen W."/>
            <person name="Liu H."/>
            <person name="Guo L."/>
            <person name="Chen Y."/>
            <person name="Luo F."/>
            <person name="Zhou W."/>
            <person name="Sun J."/>
            <person name="Mao Q."/>
            <person name="Liang P."/>
            <person name="Zhou C."/>
            <person name="Tian Y."/>
            <person name="Men J."/>
            <person name="Lv X."/>
            <person name="Huang L."/>
            <person name="Zhou J."/>
            <person name="Hu Y."/>
            <person name="Li R."/>
            <person name="Zhang F."/>
            <person name="Lei H."/>
            <person name="Li X."/>
            <person name="Hu X."/>
            <person name="Liang C."/>
            <person name="Xu J."/>
            <person name="Wu Z."/>
            <person name="Yu X."/>
        </authorList>
    </citation>
    <scope>NUCLEOTIDE SEQUENCE</scope>
    <source>
        <strain>Henan</strain>
    </source>
</reference>
<evidence type="ECO:0000313" key="3">
    <source>
        <dbReference type="Proteomes" id="UP000008909"/>
    </source>
</evidence>
<dbReference type="Proteomes" id="UP000008909">
    <property type="component" value="Unassembled WGS sequence"/>
</dbReference>
<accession>G7YAQ2</accession>
<dbReference type="EMBL" id="DF143008">
    <property type="protein sequence ID" value="GAA50036.1"/>
    <property type="molecule type" value="Genomic_DNA"/>
</dbReference>
<keyword evidence="3" id="KW-1185">Reference proteome</keyword>
<organism evidence="2 3">
    <name type="scientific">Clonorchis sinensis</name>
    <name type="common">Chinese liver fluke</name>
    <dbReference type="NCBI Taxonomy" id="79923"/>
    <lineage>
        <taxon>Eukaryota</taxon>
        <taxon>Metazoa</taxon>
        <taxon>Spiralia</taxon>
        <taxon>Lophotrochozoa</taxon>
        <taxon>Platyhelminthes</taxon>
        <taxon>Trematoda</taxon>
        <taxon>Digenea</taxon>
        <taxon>Opisthorchiida</taxon>
        <taxon>Opisthorchiata</taxon>
        <taxon>Opisthorchiidae</taxon>
        <taxon>Clonorchis</taxon>
    </lineage>
</organism>
<evidence type="ECO:0000313" key="2">
    <source>
        <dbReference type="EMBL" id="GAA50036.1"/>
    </source>
</evidence>
<feature type="region of interest" description="Disordered" evidence="1">
    <location>
        <begin position="1"/>
        <end position="32"/>
    </location>
</feature>
<name>G7YAQ2_CLOSI</name>
<feature type="region of interest" description="Disordered" evidence="1">
    <location>
        <begin position="245"/>
        <end position="271"/>
    </location>
</feature>